<accession>A0A4S3ZSD1</accession>
<dbReference type="PANTHER" id="PTHR42923">
    <property type="entry name" value="PROTOPORPHYRINOGEN OXIDASE"/>
    <property type="match status" value="1"/>
</dbReference>
<dbReference type="GO" id="GO:0016491">
    <property type="term" value="F:oxidoreductase activity"/>
    <property type="evidence" value="ECO:0007669"/>
    <property type="project" value="TreeGrafter"/>
</dbReference>
<keyword evidence="2" id="KW-1185">Reference proteome</keyword>
<evidence type="ECO:0000313" key="2">
    <source>
        <dbReference type="Proteomes" id="UP000307507"/>
    </source>
</evidence>
<dbReference type="RefSeq" id="WP_136404008.1">
    <property type="nucleotide sequence ID" value="NZ_SSNZ01000008.1"/>
</dbReference>
<dbReference type="Proteomes" id="UP000307507">
    <property type="component" value="Unassembled WGS sequence"/>
</dbReference>
<comment type="caution">
    <text evidence="1">The sequence shown here is derived from an EMBL/GenBank/DDBJ whole genome shotgun (WGS) entry which is preliminary data.</text>
</comment>
<dbReference type="InterPro" id="IPR036188">
    <property type="entry name" value="FAD/NAD-bd_sf"/>
</dbReference>
<sequence>MKSGENYKSRRTFLKGIAASLLLIPLVQSCKEKVLKMAIRLSGTNHILGHRLWTKNFPKPTREIRIPYLIVGGGITGLSAARQLHKKGISDFLLVEMEDHLGGNSSNGENRYSKYPLGAHYLPLPNFQDKELLQFLEETKIITGYDAKGFPVFDEEQLTFSPQERLYYKNSWQEGLVPRLGMTNAEEEQFERFFDKMAFFRNAKGSDGAYLFDIPLALSSTDTETRALDTITMQEWMERNGFTTDVLRYYVDYCCRDDYGLGVAYVSAWAGIHYFCGRKHDATADKKENVLTWAEGNARLASHLKKYTDQKIVKKHLVYQVETRNDTVAVTAFDNEKQESVTIIADRVLLATPQFINQYLLTGRKEFSKAFHYAPWLLATITVAELTDNQSYPLCWDNVIHDAQGLGYIYDQHQSLQQLHPKKVITYYHSFSSGNLPQTRRAVYKKDKEYWKQQVIADLQKAHPDIERYIETIDIHLLGHGMISPVPGFLFGKEKELARQPIANRIYFGHSDLAGISIFEEAFHQGINAVNKMINDATLDS</sequence>
<protein>
    <submittedName>
        <fullName evidence="1">FAD-dependent oxidoreductase</fullName>
    </submittedName>
</protein>
<dbReference type="InterPro" id="IPR050464">
    <property type="entry name" value="Zeta_carotene_desat/Oxidored"/>
</dbReference>
<evidence type="ECO:0000313" key="1">
    <source>
        <dbReference type="EMBL" id="THF48545.1"/>
    </source>
</evidence>
<dbReference type="AlphaFoldDB" id="A0A4S3ZSD1"/>
<dbReference type="EMBL" id="SSNZ01000008">
    <property type="protein sequence ID" value="THF48545.1"/>
    <property type="molecule type" value="Genomic_DNA"/>
</dbReference>
<dbReference type="PROSITE" id="PS51257">
    <property type="entry name" value="PROKAR_LIPOPROTEIN"/>
    <property type="match status" value="1"/>
</dbReference>
<gene>
    <name evidence="1" type="ORF">E6C50_14780</name>
</gene>
<proteinExistence type="predicted"/>
<dbReference type="Pfam" id="PF13450">
    <property type="entry name" value="NAD_binding_8"/>
    <property type="match status" value="1"/>
</dbReference>
<dbReference type="SUPFAM" id="SSF51905">
    <property type="entry name" value="FAD/NAD(P)-binding domain"/>
    <property type="match status" value="1"/>
</dbReference>
<reference evidence="1 2" key="1">
    <citation type="submission" date="2019-04" db="EMBL/GenBank/DDBJ databases">
        <title>Flavobacterium sp. nov. isolated from construction timber.</title>
        <authorList>
            <person name="Lin S.-Y."/>
            <person name="Chang C.-T."/>
            <person name="Young C.-C."/>
        </authorList>
    </citation>
    <scope>NUCLEOTIDE SEQUENCE [LARGE SCALE GENOMIC DNA]</scope>
    <source>
        <strain evidence="1 2">CC-CTC003</strain>
    </source>
</reference>
<organism evidence="1 2">
    <name type="scientific">Flavobacterium supellecticarium</name>
    <dbReference type="NCBI Taxonomy" id="2565924"/>
    <lineage>
        <taxon>Bacteria</taxon>
        <taxon>Pseudomonadati</taxon>
        <taxon>Bacteroidota</taxon>
        <taxon>Flavobacteriia</taxon>
        <taxon>Flavobacteriales</taxon>
        <taxon>Flavobacteriaceae</taxon>
        <taxon>Flavobacterium</taxon>
    </lineage>
</organism>
<dbReference type="PANTHER" id="PTHR42923:SF39">
    <property type="entry name" value="AMINO OXIDASE"/>
    <property type="match status" value="1"/>
</dbReference>
<dbReference type="Gene3D" id="3.50.50.60">
    <property type="entry name" value="FAD/NAD(P)-binding domain"/>
    <property type="match status" value="1"/>
</dbReference>
<dbReference type="OrthoDB" id="127573at2"/>
<name>A0A4S3ZSD1_9FLAO</name>